<keyword evidence="6" id="KW-0653">Protein transport</keyword>
<feature type="transmembrane region" description="Helical" evidence="8">
    <location>
        <begin position="73"/>
        <end position="93"/>
    </location>
</feature>
<evidence type="ECO:0000256" key="2">
    <source>
        <dbReference type="ARBA" id="ARBA00022475"/>
    </source>
</evidence>
<feature type="transmembrane region" description="Helical" evidence="8">
    <location>
        <begin position="12"/>
        <end position="28"/>
    </location>
</feature>
<sequence>MRHKTTPKTGIFYCLVLLVAVFTVQLWAQDSSAPAPPSPDTLTLDSNNSATTAPRADYEEKTLLDTLMDGGTVGVLIGLLSMVAIGFIVEHFLTIRKSVLLPEGVAYELEEMIAQGRVDEALEVCKNPEYQSLLTYVVQAGLERFRGAEFGFAEYKAAVEEAGEDQTAKLYRKTEVLGLIGSIAPMLGLTGTVLGMIKAFNTIASSGGAPKPEDLAGSIGQALVTTLLGLVVAIPAMVAYSYFGNRIDSLVAEVGKRVEQILTPLGRRR</sequence>
<keyword evidence="4 8" id="KW-1133">Transmembrane helix</keyword>
<dbReference type="PANTHER" id="PTHR30625:SF17">
    <property type="entry name" value="TOLQ-RELATED"/>
    <property type="match status" value="1"/>
</dbReference>
<feature type="region of interest" description="Disordered" evidence="7">
    <location>
        <begin position="34"/>
        <end position="53"/>
    </location>
</feature>
<dbReference type="PANTHER" id="PTHR30625">
    <property type="entry name" value="PROTEIN TOLQ"/>
    <property type="match status" value="1"/>
</dbReference>
<name>A0A2S8FY25_9BACT</name>
<organism evidence="10 11">
    <name type="scientific">Blastopirellula marina</name>
    <dbReference type="NCBI Taxonomy" id="124"/>
    <lineage>
        <taxon>Bacteria</taxon>
        <taxon>Pseudomonadati</taxon>
        <taxon>Planctomycetota</taxon>
        <taxon>Planctomycetia</taxon>
        <taxon>Pirellulales</taxon>
        <taxon>Pirellulaceae</taxon>
        <taxon>Blastopirellula</taxon>
    </lineage>
</organism>
<evidence type="ECO:0000313" key="11">
    <source>
        <dbReference type="Proteomes" id="UP000240009"/>
    </source>
</evidence>
<evidence type="ECO:0000256" key="6">
    <source>
        <dbReference type="RuleBase" id="RU004057"/>
    </source>
</evidence>
<gene>
    <name evidence="10" type="ORF">C5Y96_07980</name>
</gene>
<evidence type="ECO:0000256" key="1">
    <source>
        <dbReference type="ARBA" id="ARBA00004651"/>
    </source>
</evidence>
<evidence type="ECO:0000256" key="3">
    <source>
        <dbReference type="ARBA" id="ARBA00022692"/>
    </source>
</evidence>
<accession>A0A2S8FY25</accession>
<proteinExistence type="inferred from homology"/>
<dbReference type="EMBL" id="PUIA01000017">
    <property type="protein sequence ID" value="PQO37087.1"/>
    <property type="molecule type" value="Genomic_DNA"/>
</dbReference>
<dbReference type="Pfam" id="PF01618">
    <property type="entry name" value="MotA_ExbB"/>
    <property type="match status" value="1"/>
</dbReference>
<reference evidence="10 11" key="1">
    <citation type="submission" date="2018-02" db="EMBL/GenBank/DDBJ databases">
        <title>Comparative genomes isolates from brazilian mangrove.</title>
        <authorList>
            <person name="Araujo J.E."/>
            <person name="Taketani R.G."/>
            <person name="Silva M.C.P."/>
            <person name="Loureco M.V."/>
            <person name="Andreote F.D."/>
        </authorList>
    </citation>
    <scope>NUCLEOTIDE SEQUENCE [LARGE SCALE GENOMIC DNA]</scope>
    <source>
        <strain evidence="10 11">HEX-2 MGV</strain>
    </source>
</reference>
<dbReference type="RefSeq" id="WP_105351728.1">
    <property type="nucleotide sequence ID" value="NZ_PUIA01000017.1"/>
</dbReference>
<evidence type="ECO:0000313" key="10">
    <source>
        <dbReference type="EMBL" id="PQO37087.1"/>
    </source>
</evidence>
<keyword evidence="5 8" id="KW-0472">Membrane</keyword>
<comment type="caution">
    <text evidence="10">The sequence shown here is derived from an EMBL/GenBank/DDBJ whole genome shotgun (WGS) entry which is preliminary data.</text>
</comment>
<feature type="domain" description="MotA/TolQ/ExbB proton channel" evidence="9">
    <location>
        <begin position="137"/>
        <end position="253"/>
    </location>
</feature>
<evidence type="ECO:0000256" key="7">
    <source>
        <dbReference type="SAM" id="MobiDB-lite"/>
    </source>
</evidence>
<dbReference type="InterPro" id="IPR002898">
    <property type="entry name" value="MotA_ExbB_proton_chnl"/>
</dbReference>
<feature type="transmembrane region" description="Helical" evidence="8">
    <location>
        <begin position="176"/>
        <end position="199"/>
    </location>
</feature>
<dbReference type="GO" id="GO:0005886">
    <property type="term" value="C:plasma membrane"/>
    <property type="evidence" value="ECO:0007669"/>
    <property type="project" value="UniProtKB-SubCell"/>
</dbReference>
<keyword evidence="3 8" id="KW-0812">Transmembrane</keyword>
<dbReference type="OrthoDB" id="9809716at2"/>
<evidence type="ECO:0000256" key="5">
    <source>
        <dbReference type="ARBA" id="ARBA00023136"/>
    </source>
</evidence>
<evidence type="ECO:0000256" key="4">
    <source>
        <dbReference type="ARBA" id="ARBA00022989"/>
    </source>
</evidence>
<keyword evidence="6" id="KW-0813">Transport</keyword>
<protein>
    <submittedName>
        <fullName evidence="10">MotA/TolQ/ExbB proton channel family protein</fullName>
    </submittedName>
</protein>
<keyword evidence="2" id="KW-1003">Cell membrane</keyword>
<dbReference type="Proteomes" id="UP000240009">
    <property type="component" value="Unassembled WGS sequence"/>
</dbReference>
<comment type="subcellular location">
    <subcellularLocation>
        <location evidence="1">Cell membrane</location>
        <topology evidence="1">Multi-pass membrane protein</topology>
    </subcellularLocation>
    <subcellularLocation>
        <location evidence="6">Membrane</location>
        <topology evidence="6">Multi-pass membrane protein</topology>
    </subcellularLocation>
</comment>
<dbReference type="GO" id="GO:0017038">
    <property type="term" value="P:protein import"/>
    <property type="evidence" value="ECO:0007669"/>
    <property type="project" value="TreeGrafter"/>
</dbReference>
<evidence type="ECO:0000259" key="9">
    <source>
        <dbReference type="Pfam" id="PF01618"/>
    </source>
</evidence>
<dbReference type="AlphaFoldDB" id="A0A2S8FY25"/>
<feature type="transmembrane region" description="Helical" evidence="8">
    <location>
        <begin position="219"/>
        <end position="243"/>
    </location>
</feature>
<comment type="similarity">
    <text evidence="6">Belongs to the exbB/tolQ family.</text>
</comment>
<evidence type="ECO:0000256" key="8">
    <source>
        <dbReference type="SAM" id="Phobius"/>
    </source>
</evidence>
<dbReference type="InterPro" id="IPR050790">
    <property type="entry name" value="ExbB/TolQ_transport"/>
</dbReference>